<feature type="region of interest" description="Disordered" evidence="1">
    <location>
        <begin position="1"/>
        <end position="24"/>
    </location>
</feature>
<keyword evidence="4" id="KW-1185">Reference proteome</keyword>
<evidence type="ECO:0000256" key="1">
    <source>
        <dbReference type="SAM" id="MobiDB-lite"/>
    </source>
</evidence>
<evidence type="ECO:0000313" key="3">
    <source>
        <dbReference type="EMBL" id="SNY48276.1"/>
    </source>
</evidence>
<proteinExistence type="predicted"/>
<dbReference type="Proteomes" id="UP000219573">
    <property type="component" value="Unassembled WGS sequence"/>
</dbReference>
<gene>
    <name evidence="2" type="ORF">SAMN06265827_1471</name>
    <name evidence="3" type="ORF">SAMN06265827_1742</name>
</gene>
<name>A0A285IME1_9FIRM</name>
<sequence>MHSTLDYKSPEEYENERKTTKLCV</sequence>
<accession>A0A285IME1</accession>
<reference evidence="3" key="1">
    <citation type="submission" date="2017-09" db="EMBL/GenBank/DDBJ databases">
        <authorList>
            <person name="Ehlers B."/>
            <person name="Leendertz F.H."/>
        </authorList>
    </citation>
    <scope>NUCLEOTIDE SEQUENCE [LARGE SCALE GENOMIC DNA]</scope>
    <source>
        <strain evidence="3">MSL47</strain>
    </source>
</reference>
<protein>
    <submittedName>
        <fullName evidence="3">Uncharacterized protein</fullName>
    </submittedName>
</protein>
<feature type="compositionally biased region" description="Basic and acidic residues" evidence="1">
    <location>
        <begin position="8"/>
        <end position="24"/>
    </location>
</feature>
<dbReference type="EMBL" id="OBDZ01000074">
    <property type="protein sequence ID" value="SNY48276.1"/>
    <property type="molecule type" value="Genomic_DNA"/>
</dbReference>
<reference evidence="4" key="2">
    <citation type="submission" date="2017-09" db="EMBL/GenBank/DDBJ databases">
        <authorList>
            <person name="Varghese N."/>
            <person name="Submissions S."/>
        </authorList>
    </citation>
    <scope>NUCLEOTIDE SEQUENCE [LARGE SCALE GENOMIC DNA]</scope>
    <source>
        <strain evidence="4">MSL47</strain>
    </source>
</reference>
<dbReference type="AlphaFoldDB" id="A0A285IME1"/>
<evidence type="ECO:0000313" key="4">
    <source>
        <dbReference type="Proteomes" id="UP000219573"/>
    </source>
</evidence>
<dbReference type="EMBL" id="OBDZ01000047">
    <property type="protein sequence ID" value="SNY47005.1"/>
    <property type="molecule type" value="Genomic_DNA"/>
</dbReference>
<evidence type="ECO:0000313" key="2">
    <source>
        <dbReference type="EMBL" id="SNY47005.1"/>
    </source>
</evidence>
<organism evidence="3 4">
    <name type="scientific">Orenia metallireducens</name>
    <dbReference type="NCBI Taxonomy" id="1413210"/>
    <lineage>
        <taxon>Bacteria</taxon>
        <taxon>Bacillati</taxon>
        <taxon>Bacillota</taxon>
        <taxon>Clostridia</taxon>
        <taxon>Halanaerobiales</taxon>
        <taxon>Halobacteroidaceae</taxon>
        <taxon>Orenia</taxon>
    </lineage>
</organism>